<dbReference type="AlphaFoldDB" id="A0A9P6ZE84"/>
<gene>
    <name evidence="1" type="ORF">G6F50_000526</name>
</gene>
<keyword evidence="2" id="KW-1185">Reference proteome</keyword>
<proteinExistence type="predicted"/>
<protein>
    <submittedName>
        <fullName evidence="1">Uncharacterized protein</fullName>
    </submittedName>
</protein>
<reference evidence="1 2" key="1">
    <citation type="journal article" date="2020" name="Microb. Genom.">
        <title>Genetic diversity of clinical and environmental Mucorales isolates obtained from an investigation of mucormycosis cases among solid organ transplant recipients.</title>
        <authorList>
            <person name="Nguyen M.H."/>
            <person name="Kaul D."/>
            <person name="Muto C."/>
            <person name="Cheng S.J."/>
            <person name="Richter R.A."/>
            <person name="Bruno V.M."/>
            <person name="Liu G."/>
            <person name="Beyhan S."/>
            <person name="Sundermann A.J."/>
            <person name="Mounaud S."/>
            <person name="Pasculle A.W."/>
            <person name="Nierman W.C."/>
            <person name="Driscoll E."/>
            <person name="Cumbie R."/>
            <person name="Clancy C.J."/>
            <person name="Dupont C.L."/>
        </authorList>
    </citation>
    <scope>NUCLEOTIDE SEQUENCE [LARGE SCALE GENOMIC DNA]</scope>
    <source>
        <strain evidence="1 2">GL24</strain>
    </source>
</reference>
<evidence type="ECO:0000313" key="1">
    <source>
        <dbReference type="EMBL" id="KAG1576060.1"/>
    </source>
</evidence>
<evidence type="ECO:0000313" key="2">
    <source>
        <dbReference type="Proteomes" id="UP000740926"/>
    </source>
</evidence>
<comment type="caution">
    <text evidence="1">The sequence shown here is derived from an EMBL/GenBank/DDBJ whole genome shotgun (WGS) entry which is preliminary data.</text>
</comment>
<accession>A0A9P6ZE84</accession>
<dbReference type="EMBL" id="JAANIU010000032">
    <property type="protein sequence ID" value="KAG1576060.1"/>
    <property type="molecule type" value="Genomic_DNA"/>
</dbReference>
<dbReference type="Proteomes" id="UP000740926">
    <property type="component" value="Unassembled WGS sequence"/>
</dbReference>
<name>A0A9P6ZE84_9FUNG</name>
<organism evidence="1 2">
    <name type="scientific">Rhizopus delemar</name>
    <dbReference type="NCBI Taxonomy" id="936053"/>
    <lineage>
        <taxon>Eukaryota</taxon>
        <taxon>Fungi</taxon>
        <taxon>Fungi incertae sedis</taxon>
        <taxon>Mucoromycota</taxon>
        <taxon>Mucoromycotina</taxon>
        <taxon>Mucoromycetes</taxon>
        <taxon>Mucorales</taxon>
        <taxon>Mucorineae</taxon>
        <taxon>Rhizopodaceae</taxon>
        <taxon>Rhizopus</taxon>
    </lineage>
</organism>
<sequence length="82" mass="9776">MTRTVDKTKKLQTLQDTLDDLRIGRESIEIIFLSLKNAFSIYPDPEWEEINEEICREYDDLMAQVRRLDRCLKKLDKSIKSL</sequence>